<sequence length="617" mass="65809">MSGLFDTFTIAKRGLNVQQGNINTTSHNIANASTTGYSRQRAVIETTRPFGGTSKYDGTLAGQVGTGAEVKTIQRIRDYFKDYQVRNQKTEYGALNKKNQYLTQAVDILNETSDTGIQDALSTFYNAFNTLSLAPEKTSNRTVAIQQAATLANALNTRYTQLENTQSDAQAVLQTDVTNVNSILDRVNELNKQIAGVSAIGMTPNDLMDTRDNLLDELSDKFGITIKRENHESIDVTTNTALSSNKLNLVDGTDFTGANCNRLSYVESANIDSATGDLKVTYSVLGDKSNQRTITIKSPSPATATSKETLENIRKDLTKNRILVGDKDGIISDNASNANDLNGLSAYTSGNATISLSDFNAASSNVIFAVSKGEIGGIQSVQDNIQKAMDGLDKFAAGLAYSVNAIQTGCTGGVGDTSNANLKNQDLLFVTKASNGGTTPTDTGINAKNIAVNAVLQNDATKLNCNVTDTSGEKDGPRALAIAKVATLKMDLTKITVTDTSTRGDFFNNTTTTGSGLVFESSDKLNLKTSSTGATLGNYYTSTVSGLATVAKGVYSDLTTAGEQLETFENDRLSESGVSLDEETANLIQFQHAYQANAKVMSTIDELLDVVINGLKR</sequence>
<evidence type="ECO:0000256" key="1">
    <source>
        <dbReference type="ARBA" id="ARBA00004365"/>
    </source>
</evidence>
<evidence type="ECO:0000256" key="2">
    <source>
        <dbReference type="ARBA" id="ARBA00004613"/>
    </source>
</evidence>
<evidence type="ECO:0000259" key="9">
    <source>
        <dbReference type="Pfam" id="PF22638"/>
    </source>
</evidence>
<comment type="caution">
    <text evidence="10">The sequence shown here is derived from an EMBL/GenBank/DDBJ whole genome shotgun (WGS) entry which is preliminary data.</text>
</comment>
<comment type="subcellular location">
    <subcellularLocation>
        <location evidence="1">Bacterial flagellum</location>
    </subcellularLocation>
    <subcellularLocation>
        <location evidence="2">Secreted</location>
    </subcellularLocation>
</comment>
<accession>A0A1S8TJF0</accession>
<evidence type="ECO:0000313" key="11">
    <source>
        <dbReference type="Proteomes" id="UP000190890"/>
    </source>
</evidence>
<keyword evidence="10" id="KW-0282">Flagellum</keyword>
<keyword evidence="10" id="KW-0966">Cell projection</keyword>
<keyword evidence="11" id="KW-1185">Reference proteome</keyword>
<dbReference type="EMBL" id="LZZM01000138">
    <property type="protein sequence ID" value="OOM77917.1"/>
    <property type="molecule type" value="Genomic_DNA"/>
</dbReference>
<dbReference type="SUPFAM" id="SSF64518">
    <property type="entry name" value="Phase 1 flagellin"/>
    <property type="match status" value="2"/>
</dbReference>
<keyword evidence="10" id="KW-0969">Cilium</keyword>
<dbReference type="AlphaFoldDB" id="A0A1S8TJF0"/>
<dbReference type="GO" id="GO:0009424">
    <property type="term" value="C:bacterial-type flagellum hook"/>
    <property type="evidence" value="ECO:0007669"/>
    <property type="project" value="InterPro"/>
</dbReference>
<keyword evidence="5" id="KW-0964">Secreted</keyword>
<dbReference type="InterPro" id="IPR001444">
    <property type="entry name" value="Flag_bb_rod_N"/>
</dbReference>
<dbReference type="RefSeq" id="WP_077847232.1">
    <property type="nucleotide sequence ID" value="NZ_LZZM01000138.1"/>
</dbReference>
<comment type="similarity">
    <text evidence="3">Belongs to the flagella basal body rod proteins family.</text>
</comment>
<feature type="domain" description="Flagellar basal-body/hook protein C-terminal" evidence="8">
    <location>
        <begin position="572"/>
        <end position="613"/>
    </location>
</feature>
<proteinExistence type="inferred from homology"/>
<reference evidence="10 11" key="1">
    <citation type="submission" date="2016-05" db="EMBL/GenBank/DDBJ databases">
        <title>Microbial solvent formation.</title>
        <authorList>
            <person name="Poehlein A."/>
            <person name="Montoya Solano J.D."/>
            <person name="Flitsch S."/>
            <person name="Krabben P."/>
            <person name="Duerre P."/>
            <person name="Daniel R."/>
        </authorList>
    </citation>
    <scope>NUCLEOTIDE SEQUENCE [LARGE SCALE GENOMIC DNA]</scope>
    <source>
        <strain evidence="10 11">DSM 2619</strain>
    </source>
</reference>
<feature type="domain" description="Flagellar hook-associated protein FlgK helical" evidence="9">
    <location>
        <begin position="103"/>
        <end position="279"/>
    </location>
</feature>
<dbReference type="GO" id="GO:0005576">
    <property type="term" value="C:extracellular region"/>
    <property type="evidence" value="ECO:0007669"/>
    <property type="project" value="UniProtKB-SubCell"/>
</dbReference>
<dbReference type="InterPro" id="IPR053927">
    <property type="entry name" value="FlgK_helical"/>
</dbReference>
<protein>
    <recommendedName>
        <fullName evidence="4">Flagellar hook-associated protein 1</fullName>
    </recommendedName>
</protein>
<evidence type="ECO:0000259" key="8">
    <source>
        <dbReference type="Pfam" id="PF06429"/>
    </source>
</evidence>
<dbReference type="OrthoDB" id="9802553at2"/>
<dbReference type="Proteomes" id="UP000190890">
    <property type="component" value="Unassembled WGS sequence"/>
</dbReference>
<gene>
    <name evidence="10" type="primary">flgK</name>
    <name evidence="10" type="ORF">CLPUN_20900</name>
</gene>
<evidence type="ECO:0000259" key="7">
    <source>
        <dbReference type="Pfam" id="PF00460"/>
    </source>
</evidence>
<dbReference type="Pfam" id="PF22638">
    <property type="entry name" value="FlgK_D1"/>
    <property type="match status" value="1"/>
</dbReference>
<evidence type="ECO:0000256" key="3">
    <source>
        <dbReference type="ARBA" id="ARBA00009677"/>
    </source>
</evidence>
<dbReference type="GO" id="GO:0044780">
    <property type="term" value="P:bacterial-type flagellum assembly"/>
    <property type="evidence" value="ECO:0007669"/>
    <property type="project" value="InterPro"/>
</dbReference>
<dbReference type="GO" id="GO:0005198">
    <property type="term" value="F:structural molecule activity"/>
    <property type="evidence" value="ECO:0007669"/>
    <property type="project" value="InterPro"/>
</dbReference>
<dbReference type="Pfam" id="PF06429">
    <property type="entry name" value="Flg_bbr_C"/>
    <property type="match status" value="1"/>
</dbReference>
<evidence type="ECO:0000256" key="5">
    <source>
        <dbReference type="ARBA" id="ARBA00022525"/>
    </source>
</evidence>
<feature type="domain" description="Flagellar basal body rod protein N-terminal" evidence="7">
    <location>
        <begin position="10"/>
        <end position="37"/>
    </location>
</feature>
<dbReference type="STRING" id="29367.CLPUN_20900"/>
<organism evidence="10 11">
    <name type="scientific">Clostridium puniceum</name>
    <dbReference type="NCBI Taxonomy" id="29367"/>
    <lineage>
        <taxon>Bacteria</taxon>
        <taxon>Bacillati</taxon>
        <taxon>Bacillota</taxon>
        <taxon>Clostridia</taxon>
        <taxon>Eubacteriales</taxon>
        <taxon>Clostridiaceae</taxon>
        <taxon>Clostridium</taxon>
    </lineage>
</organism>
<dbReference type="InterPro" id="IPR002371">
    <property type="entry name" value="FlgK"/>
</dbReference>
<dbReference type="PANTHER" id="PTHR30033">
    <property type="entry name" value="FLAGELLAR HOOK-ASSOCIATED PROTEIN 1"/>
    <property type="match status" value="1"/>
</dbReference>
<name>A0A1S8TJF0_9CLOT</name>
<evidence type="ECO:0000313" key="10">
    <source>
        <dbReference type="EMBL" id="OOM77917.1"/>
    </source>
</evidence>
<evidence type="ECO:0000256" key="4">
    <source>
        <dbReference type="ARBA" id="ARBA00016244"/>
    </source>
</evidence>
<dbReference type="InterPro" id="IPR010930">
    <property type="entry name" value="Flg_bb/hook_C_dom"/>
</dbReference>
<dbReference type="Pfam" id="PF00460">
    <property type="entry name" value="Flg_bb_rod"/>
    <property type="match status" value="1"/>
</dbReference>
<dbReference type="NCBIfam" id="TIGR02492">
    <property type="entry name" value="flgK_ends"/>
    <property type="match status" value="1"/>
</dbReference>
<evidence type="ECO:0000256" key="6">
    <source>
        <dbReference type="ARBA" id="ARBA00023143"/>
    </source>
</evidence>
<dbReference type="PANTHER" id="PTHR30033:SF1">
    <property type="entry name" value="FLAGELLAR HOOK-ASSOCIATED PROTEIN 1"/>
    <property type="match status" value="1"/>
</dbReference>
<keyword evidence="6" id="KW-0975">Bacterial flagellum</keyword>